<evidence type="ECO:0000256" key="4">
    <source>
        <dbReference type="ARBA" id="ARBA00023136"/>
    </source>
</evidence>
<sequence>MLDFATAYRKKILKRYNRQNSIASVFVFTIFVLQIITALLSAQTIITQWSELTVTWPYEIAFCSCEFMVAILVKICQLYLANISTRAKKERYLWLAILLALPCLLLMCCGLIACRLVKVRVYHKLVWNMSQQEVADRTYGYNSRNATIPYVDTYQVISMAHYDTKAYVKAAWDTVQQKYECCGSNAPQDWSMVRIVLPKSCCFDPDLPCLRESAFRTGCSSKVTEILFDQLRYLEVTIFILMIFECLMIVFVLISIVGSRFLGVVEKYKSNPLISSPNKSLVVKNDEYFLPISLISPTVNSNGLILAEHLG</sequence>
<keyword evidence="7" id="KW-1185">Reference proteome</keyword>
<evidence type="ECO:0000313" key="7">
    <source>
        <dbReference type="Proteomes" id="UP000594454"/>
    </source>
</evidence>
<dbReference type="InterPro" id="IPR018499">
    <property type="entry name" value="Tetraspanin/Peripherin"/>
</dbReference>
<feature type="transmembrane region" description="Helical" evidence="5">
    <location>
        <begin position="21"/>
        <end position="46"/>
    </location>
</feature>
<dbReference type="CDD" id="cd03127">
    <property type="entry name" value="tetraspanin_LEL"/>
    <property type="match status" value="1"/>
</dbReference>
<dbReference type="GO" id="GO:0016020">
    <property type="term" value="C:membrane"/>
    <property type="evidence" value="ECO:0007669"/>
    <property type="project" value="UniProtKB-SubCell"/>
</dbReference>
<evidence type="ECO:0008006" key="8">
    <source>
        <dbReference type="Google" id="ProtNLM"/>
    </source>
</evidence>
<keyword evidence="2 5" id="KW-0812">Transmembrane</keyword>
<dbReference type="Proteomes" id="UP000594454">
    <property type="component" value="Chromosome 3"/>
</dbReference>
<name>A0A7R8UPZ9_HERIL</name>
<keyword evidence="3 5" id="KW-1133">Transmembrane helix</keyword>
<organism evidence="6 7">
    <name type="scientific">Hermetia illucens</name>
    <name type="common">Black soldier fly</name>
    <dbReference type="NCBI Taxonomy" id="343691"/>
    <lineage>
        <taxon>Eukaryota</taxon>
        <taxon>Metazoa</taxon>
        <taxon>Ecdysozoa</taxon>
        <taxon>Arthropoda</taxon>
        <taxon>Hexapoda</taxon>
        <taxon>Insecta</taxon>
        <taxon>Pterygota</taxon>
        <taxon>Neoptera</taxon>
        <taxon>Endopterygota</taxon>
        <taxon>Diptera</taxon>
        <taxon>Brachycera</taxon>
        <taxon>Stratiomyomorpha</taxon>
        <taxon>Stratiomyidae</taxon>
        <taxon>Hermetiinae</taxon>
        <taxon>Hermetia</taxon>
    </lineage>
</organism>
<dbReference type="SUPFAM" id="SSF48652">
    <property type="entry name" value="Tetraspanin"/>
    <property type="match status" value="1"/>
</dbReference>
<dbReference type="InParanoid" id="A0A7R8UPZ9"/>
<feature type="transmembrane region" description="Helical" evidence="5">
    <location>
        <begin position="238"/>
        <end position="262"/>
    </location>
</feature>
<dbReference type="InterPro" id="IPR008952">
    <property type="entry name" value="Tetraspanin_EC2_sf"/>
</dbReference>
<dbReference type="EMBL" id="LR899011">
    <property type="protein sequence ID" value="CAD7084520.1"/>
    <property type="molecule type" value="Genomic_DNA"/>
</dbReference>
<reference evidence="6 7" key="1">
    <citation type="submission" date="2020-11" db="EMBL/GenBank/DDBJ databases">
        <authorList>
            <person name="Wallbank WR R."/>
            <person name="Pardo Diaz C."/>
            <person name="Kozak K."/>
            <person name="Martin S."/>
            <person name="Jiggins C."/>
            <person name="Moest M."/>
            <person name="Warren A I."/>
            <person name="Generalovic N T."/>
            <person name="Byers J.R.P. K."/>
            <person name="Montejo-Kovacevich G."/>
            <person name="Yen C E."/>
        </authorList>
    </citation>
    <scope>NUCLEOTIDE SEQUENCE [LARGE SCALE GENOMIC DNA]</scope>
</reference>
<accession>A0A7R8UPZ9</accession>
<evidence type="ECO:0000313" key="6">
    <source>
        <dbReference type="EMBL" id="CAD7084520.1"/>
    </source>
</evidence>
<comment type="subcellular location">
    <subcellularLocation>
        <location evidence="1">Membrane</location>
        <topology evidence="1">Multi-pass membrane protein</topology>
    </subcellularLocation>
</comment>
<gene>
    <name evidence="6" type="ORF">HERILL_LOCUS7408</name>
</gene>
<proteinExistence type="predicted"/>
<evidence type="ECO:0000256" key="5">
    <source>
        <dbReference type="SAM" id="Phobius"/>
    </source>
</evidence>
<protein>
    <recommendedName>
        <fullName evidence="8">Tetraspanin</fullName>
    </recommendedName>
</protein>
<dbReference type="Pfam" id="PF00335">
    <property type="entry name" value="Tetraspanin"/>
    <property type="match status" value="1"/>
</dbReference>
<dbReference type="AlphaFoldDB" id="A0A7R8UPZ9"/>
<evidence type="ECO:0000256" key="2">
    <source>
        <dbReference type="ARBA" id="ARBA00022692"/>
    </source>
</evidence>
<feature type="transmembrane region" description="Helical" evidence="5">
    <location>
        <begin position="58"/>
        <end position="80"/>
    </location>
</feature>
<feature type="transmembrane region" description="Helical" evidence="5">
    <location>
        <begin position="92"/>
        <end position="113"/>
    </location>
</feature>
<keyword evidence="4 5" id="KW-0472">Membrane</keyword>
<evidence type="ECO:0000256" key="1">
    <source>
        <dbReference type="ARBA" id="ARBA00004141"/>
    </source>
</evidence>
<dbReference type="Gene3D" id="1.10.1450.10">
    <property type="entry name" value="Tetraspanin"/>
    <property type="match status" value="1"/>
</dbReference>
<evidence type="ECO:0000256" key="3">
    <source>
        <dbReference type="ARBA" id="ARBA00022989"/>
    </source>
</evidence>
<dbReference type="OrthoDB" id="5982705at2759"/>